<dbReference type="SMART" id="SM00813">
    <property type="entry name" value="Alpha-L-AF_C"/>
    <property type="match status" value="1"/>
</dbReference>
<gene>
    <name evidence="9" type="ORF">PCC79_06975</name>
</gene>
<dbReference type="EMBL" id="CP115965">
    <property type="protein sequence ID" value="WZW99922.1"/>
    <property type="molecule type" value="Genomic_DNA"/>
</dbReference>
<sequence>MRTTTLAINLDLPGPTISRHLYGHFAEHLGACIYGGFWVGEDADVPHTRGIRSDVVAALRELDVPNLRWPGGCFADEYHWRDGVGPRAGRPTMVNTHWGDVVEDNAFGTHEFLDLCAQLDAEPYICGNVGSGTVQEMADWVEYLTRGGTSPMAELRRSHGREEPWRVRFWGIGNESWGCGGNMRAEYYADLARQYATYCRNHDGNVLYRIAGGANSDDYHWTETLMKTLGDLGCGCNARGHFDAISLHHYTVVGDWQHKGSATEFSAEEYWTCLARAAGIEDLLRRHGAIMDVYDPDRRIGLVLDEWGTWHDVEPGTNPGFLYQQNTLRDALVASVHFDSFHRHADRLAMANIAQTVNVLQAMLLTTPDAVVRTPTFHVFAMNRGHHDAAALAVHPLGGPLASREVDGRTLPLLSASASVKDGRALVSLSNLDPDAEQTVELDLRGGSVQAAEGTVLAAASAAAHNTVDDPDAVRPVAVDVDWREDGVRITLPPHSFATVTLTLAGS</sequence>
<accession>A0ABZ3CAW3</accession>
<dbReference type="InterPro" id="IPR055235">
    <property type="entry name" value="ASD1_cat"/>
</dbReference>
<dbReference type="RefSeq" id="WP_232548155.1">
    <property type="nucleotide sequence ID" value="NZ_CP115965.1"/>
</dbReference>
<dbReference type="Pfam" id="PF06964">
    <property type="entry name" value="Alpha-L-AF_C"/>
    <property type="match status" value="1"/>
</dbReference>
<evidence type="ECO:0000313" key="10">
    <source>
        <dbReference type="Proteomes" id="UP001434337"/>
    </source>
</evidence>
<evidence type="ECO:0000256" key="7">
    <source>
        <dbReference type="ARBA" id="ARBA00023295"/>
    </source>
</evidence>
<protein>
    <recommendedName>
        <fullName evidence="4">non-reducing end alpha-L-arabinofuranosidase</fullName>
        <ecNumber evidence="4">3.2.1.55</ecNumber>
    </recommendedName>
</protein>
<comment type="catalytic activity">
    <reaction evidence="1">
        <text>Hydrolysis of terminal non-reducing alpha-L-arabinofuranoside residues in alpha-L-arabinosides.</text>
        <dbReference type="EC" id="3.2.1.55"/>
    </reaction>
</comment>
<reference evidence="9 10" key="1">
    <citation type="journal article" date="2023" name="Environ Microbiome">
        <title>A coral-associated actinobacterium mitigates coral bleaching under heat stress.</title>
        <authorList>
            <person name="Li J."/>
            <person name="Zou Y."/>
            <person name="Li Q."/>
            <person name="Zhang J."/>
            <person name="Bourne D.G."/>
            <person name="Lyu Y."/>
            <person name="Liu C."/>
            <person name="Zhang S."/>
        </authorList>
    </citation>
    <scope>NUCLEOTIDE SEQUENCE [LARGE SCALE GENOMIC DNA]</scope>
    <source>
        <strain evidence="9 10">SCSIO 13291</strain>
    </source>
</reference>
<dbReference type="SUPFAM" id="SSF51445">
    <property type="entry name" value="(Trans)glycosidases"/>
    <property type="match status" value="1"/>
</dbReference>
<keyword evidence="5" id="KW-0378">Hydrolase</keyword>
<comment type="subunit">
    <text evidence="3">Homohexamer; trimer of dimers.</text>
</comment>
<keyword evidence="6" id="KW-0119">Carbohydrate metabolism</keyword>
<name>A0ABZ3CAW3_9ACTN</name>
<keyword evidence="10" id="KW-1185">Reference proteome</keyword>
<dbReference type="InterPro" id="IPR017853">
    <property type="entry name" value="GH"/>
</dbReference>
<dbReference type="SUPFAM" id="SSF51011">
    <property type="entry name" value="Glycosyl hydrolase domain"/>
    <property type="match status" value="1"/>
</dbReference>
<dbReference type="Gene3D" id="3.20.20.80">
    <property type="entry name" value="Glycosidases"/>
    <property type="match status" value="1"/>
</dbReference>
<dbReference type="InterPro" id="IPR010720">
    <property type="entry name" value="Alpha-L-AF_C"/>
</dbReference>
<feature type="domain" description="Alpha-L-arabinofuranosidase C-terminal" evidence="8">
    <location>
        <begin position="305"/>
        <end position="496"/>
    </location>
</feature>
<keyword evidence="7" id="KW-0326">Glycosidase</keyword>
<evidence type="ECO:0000256" key="5">
    <source>
        <dbReference type="ARBA" id="ARBA00022801"/>
    </source>
</evidence>
<proteinExistence type="inferred from homology"/>
<evidence type="ECO:0000256" key="3">
    <source>
        <dbReference type="ARBA" id="ARBA00011165"/>
    </source>
</evidence>
<organism evidence="9 10">
    <name type="scientific">Propioniciclava soli</name>
    <dbReference type="NCBI Taxonomy" id="2775081"/>
    <lineage>
        <taxon>Bacteria</taxon>
        <taxon>Bacillati</taxon>
        <taxon>Actinomycetota</taxon>
        <taxon>Actinomycetes</taxon>
        <taxon>Propionibacteriales</taxon>
        <taxon>Propionibacteriaceae</taxon>
        <taxon>Propioniciclava</taxon>
    </lineage>
</organism>
<evidence type="ECO:0000256" key="2">
    <source>
        <dbReference type="ARBA" id="ARBA00007186"/>
    </source>
</evidence>
<dbReference type="PANTHER" id="PTHR43576:SF2">
    <property type="entry name" value="INTRACELLULAR EXO-ALPHA-L-ARABINOFURANOSIDASE 2"/>
    <property type="match status" value="1"/>
</dbReference>
<dbReference type="EC" id="3.2.1.55" evidence="4"/>
<dbReference type="Proteomes" id="UP001434337">
    <property type="component" value="Chromosome"/>
</dbReference>
<dbReference type="PANTHER" id="PTHR43576">
    <property type="entry name" value="ALPHA-L-ARABINOFURANOSIDASE C-RELATED"/>
    <property type="match status" value="1"/>
</dbReference>
<evidence type="ECO:0000313" key="9">
    <source>
        <dbReference type="EMBL" id="WZW99922.1"/>
    </source>
</evidence>
<dbReference type="Pfam" id="PF22848">
    <property type="entry name" value="ASD1_dom"/>
    <property type="match status" value="1"/>
</dbReference>
<evidence type="ECO:0000259" key="8">
    <source>
        <dbReference type="SMART" id="SM00813"/>
    </source>
</evidence>
<dbReference type="Gene3D" id="2.60.40.1180">
    <property type="entry name" value="Golgi alpha-mannosidase II"/>
    <property type="match status" value="1"/>
</dbReference>
<comment type="similarity">
    <text evidence="2">Belongs to the glycosyl hydrolase 51 family.</text>
</comment>
<evidence type="ECO:0000256" key="4">
    <source>
        <dbReference type="ARBA" id="ARBA00012670"/>
    </source>
</evidence>
<dbReference type="InterPro" id="IPR013780">
    <property type="entry name" value="Glyco_hydro_b"/>
</dbReference>
<evidence type="ECO:0000256" key="6">
    <source>
        <dbReference type="ARBA" id="ARBA00023277"/>
    </source>
</evidence>
<evidence type="ECO:0000256" key="1">
    <source>
        <dbReference type="ARBA" id="ARBA00001462"/>
    </source>
</evidence>